<feature type="domain" description="GAG-pre-integrase" evidence="2">
    <location>
        <begin position="443"/>
        <end position="509"/>
    </location>
</feature>
<dbReference type="Pfam" id="PF25597">
    <property type="entry name" value="SH3_retrovirus"/>
    <property type="match status" value="1"/>
</dbReference>
<evidence type="ECO:0000313" key="6">
    <source>
        <dbReference type="Proteomes" id="UP000323000"/>
    </source>
</evidence>
<proteinExistence type="predicted"/>
<gene>
    <name evidence="5" type="ORF">EZV62_007831</name>
</gene>
<evidence type="ECO:0000256" key="1">
    <source>
        <dbReference type="SAM" id="MobiDB-lite"/>
    </source>
</evidence>
<evidence type="ECO:0000259" key="4">
    <source>
        <dbReference type="Pfam" id="PF25597"/>
    </source>
</evidence>
<dbReference type="Pfam" id="PF13976">
    <property type="entry name" value="gag_pre-integrs"/>
    <property type="match status" value="1"/>
</dbReference>
<dbReference type="PANTHER" id="PTHR47481">
    <property type="match status" value="1"/>
</dbReference>
<dbReference type="SUPFAM" id="SSF53098">
    <property type="entry name" value="Ribonuclease H-like"/>
    <property type="match status" value="1"/>
</dbReference>
<feature type="domain" description="Retrovirus-related Pol polyprotein from transposon TNT 1-94-like beta-barrel" evidence="3">
    <location>
        <begin position="334"/>
        <end position="411"/>
    </location>
</feature>
<dbReference type="InterPro" id="IPR057670">
    <property type="entry name" value="SH3_retrovirus"/>
</dbReference>
<feature type="domain" description="Retroviral polymerase SH3-like" evidence="4">
    <location>
        <begin position="618"/>
        <end position="679"/>
    </location>
</feature>
<dbReference type="InterPro" id="IPR054722">
    <property type="entry name" value="PolX-like_BBD"/>
</dbReference>
<dbReference type="OrthoDB" id="1938465at2759"/>
<dbReference type="InterPro" id="IPR036397">
    <property type="entry name" value="RNaseH_sf"/>
</dbReference>
<feature type="region of interest" description="Disordered" evidence="1">
    <location>
        <begin position="247"/>
        <end position="292"/>
    </location>
</feature>
<comment type="caution">
    <text evidence="5">The sequence shown here is derived from an EMBL/GenBank/DDBJ whole genome shotgun (WGS) entry which is preliminary data.</text>
</comment>
<dbReference type="PANTHER" id="PTHR47481:SF10">
    <property type="entry name" value="COPIA-LIKE POLYPROTEIN_RETROTRANSPOSON"/>
    <property type="match status" value="1"/>
</dbReference>
<dbReference type="InterPro" id="IPR012337">
    <property type="entry name" value="RNaseH-like_sf"/>
</dbReference>
<evidence type="ECO:0000259" key="3">
    <source>
        <dbReference type="Pfam" id="PF22936"/>
    </source>
</evidence>
<name>A0A5C7IDT1_9ROSI</name>
<organism evidence="5 6">
    <name type="scientific">Acer yangbiense</name>
    <dbReference type="NCBI Taxonomy" id="1000413"/>
    <lineage>
        <taxon>Eukaryota</taxon>
        <taxon>Viridiplantae</taxon>
        <taxon>Streptophyta</taxon>
        <taxon>Embryophyta</taxon>
        <taxon>Tracheophyta</taxon>
        <taxon>Spermatophyta</taxon>
        <taxon>Magnoliopsida</taxon>
        <taxon>eudicotyledons</taxon>
        <taxon>Gunneridae</taxon>
        <taxon>Pentapetalae</taxon>
        <taxon>rosids</taxon>
        <taxon>malvids</taxon>
        <taxon>Sapindales</taxon>
        <taxon>Sapindaceae</taxon>
        <taxon>Hippocastanoideae</taxon>
        <taxon>Acereae</taxon>
        <taxon>Acer</taxon>
    </lineage>
</organism>
<evidence type="ECO:0000259" key="2">
    <source>
        <dbReference type="Pfam" id="PF13976"/>
    </source>
</evidence>
<accession>A0A5C7IDT1</accession>
<dbReference type="Pfam" id="PF14223">
    <property type="entry name" value="Retrotran_gag_2"/>
    <property type="match status" value="1"/>
</dbReference>
<evidence type="ECO:0000313" key="5">
    <source>
        <dbReference type="EMBL" id="TXG66556.1"/>
    </source>
</evidence>
<dbReference type="EMBL" id="VAHF01000003">
    <property type="protein sequence ID" value="TXG66556.1"/>
    <property type="molecule type" value="Genomic_DNA"/>
</dbReference>
<dbReference type="Gene3D" id="3.30.420.10">
    <property type="entry name" value="Ribonuclease H-like superfamily/Ribonuclease H"/>
    <property type="match status" value="1"/>
</dbReference>
<dbReference type="AlphaFoldDB" id="A0A5C7IDT1"/>
<reference evidence="6" key="1">
    <citation type="journal article" date="2019" name="Gigascience">
        <title>De novo genome assembly of the endangered Acer yangbiense, a plant species with extremely small populations endemic to Yunnan Province, China.</title>
        <authorList>
            <person name="Yang J."/>
            <person name="Wariss H.M."/>
            <person name="Tao L."/>
            <person name="Zhang R."/>
            <person name="Yun Q."/>
            <person name="Hollingsworth P."/>
            <person name="Dao Z."/>
            <person name="Luo G."/>
            <person name="Guo H."/>
            <person name="Ma Y."/>
            <person name="Sun W."/>
        </authorList>
    </citation>
    <scope>NUCLEOTIDE SEQUENCE [LARGE SCALE GENOMIC DNA]</scope>
    <source>
        <strain evidence="6">cv. Malutang</strain>
    </source>
</reference>
<dbReference type="InterPro" id="IPR025724">
    <property type="entry name" value="GAG-pre-integrase_dom"/>
</dbReference>
<keyword evidence="6" id="KW-1185">Reference proteome</keyword>
<feature type="compositionally biased region" description="Polar residues" evidence="1">
    <location>
        <begin position="251"/>
        <end position="280"/>
    </location>
</feature>
<dbReference type="Proteomes" id="UP000323000">
    <property type="component" value="Chromosome 3"/>
</dbReference>
<dbReference type="GO" id="GO:0003676">
    <property type="term" value="F:nucleic acid binding"/>
    <property type="evidence" value="ECO:0007669"/>
    <property type="project" value="InterPro"/>
</dbReference>
<dbReference type="Pfam" id="PF22936">
    <property type="entry name" value="Pol_BBD"/>
    <property type="match status" value="1"/>
</dbReference>
<protein>
    <submittedName>
        <fullName evidence="5">Uncharacterized protein</fullName>
    </submittedName>
</protein>
<sequence length="777" mass="87588">MSSSTTPIAVQYPYPSTLNIGNFVSLKLSQNNYMLWKTEISGLIESQDMKGFLDGNYPKPDEFITETSIESGGSAAKQVMNPEYISWRRSDRLLRGWIVGTLSEEVLGLAVGLETSTDVWRSLAEHFARSTGDREFFLMQKIHLHNKKNFKTINDYIKAFKEICDELGAIGRPLEERQKVFGLLKGLGNSYESFVTSMMKPPIPTYNDVISLLQSHENMKTLHNETVATNEHSAFVAQTKNSGKYYKNHKQGGQNFFNSKGRGFSQTGPKSSGSPQANKKSPNEKSDDMNCQICGKPRHTALNCWHRFNQGYQPEDAAQALAAMSISDSQNEGWFPDTGATQHKTSDNGKLIDCKPYFGLDKIMVGNGQKLNITHTGNTILHTGKNVVKSENVLVVPNIKKNLISESQLTSDLPYLFEFTENGFVIKNRETGMVIAKGNRNGGLYSLEQNQEMALYSTRFRATNDAIWHQRLGHPHMKIVNYLRNNKFISVSEQIGKDFLCESCQLGKSCRLPFLNIDDYCLEPISKIHCDLWGPAPVGYVQKFNTPQQNGIAERKHKNITELGLTMLFHAGVPNRFWVKAFSTATWLMPTTVLAMKSPMEKLQGKKPDYSSLRVFGSRCFPYLRRIAQNKFDPKTLPCVFLGYSEFYKGYRCFHPPTGKVYISRDVVFDEKTLPFKQPGTLYSSCDENTHLISFNEWITGSQDTKSAPINNIQTFPQASFEDSNDQRRQQSDFVTSAVTQVNQLVAPQPDPQEETAVDQVIVTSTQTETTLGSDRQ</sequence>